<evidence type="ECO:0000259" key="8">
    <source>
        <dbReference type="Pfam" id="PF24892"/>
    </source>
</evidence>
<comment type="caution">
    <text evidence="9">The sequence shown here is derived from an EMBL/GenBank/DDBJ whole genome shotgun (WGS) entry which is preliminary data.</text>
</comment>
<dbReference type="Proteomes" id="UP000792457">
    <property type="component" value="Unassembled WGS sequence"/>
</dbReference>
<dbReference type="SUPFAM" id="SSF48452">
    <property type="entry name" value="TPR-like"/>
    <property type="match status" value="1"/>
</dbReference>
<dbReference type="GO" id="GO:0000462">
    <property type="term" value="P:maturation of SSU-rRNA from tricistronic rRNA transcript (SSU-rRNA, 5.8S rRNA, LSU-rRNA)"/>
    <property type="evidence" value="ECO:0007669"/>
    <property type="project" value="InterPro"/>
</dbReference>
<keyword evidence="4" id="KW-0677">Repeat</keyword>
<dbReference type="GO" id="GO:0034388">
    <property type="term" value="C:Pwp2p-containing subcomplex of 90S preribosome"/>
    <property type="evidence" value="ECO:0007669"/>
    <property type="project" value="TreeGrafter"/>
</dbReference>
<dbReference type="EMBL" id="KZ308518">
    <property type="protein sequence ID" value="KAG8230907.1"/>
    <property type="molecule type" value="Genomic_DNA"/>
</dbReference>
<dbReference type="PANTHER" id="PTHR23271:SF1">
    <property type="entry name" value="U3 SMALL NUCLEOLAR RNA-ASSOCIATED PROTEIN 6 HOMOLOG"/>
    <property type="match status" value="1"/>
</dbReference>
<evidence type="ECO:0000256" key="4">
    <source>
        <dbReference type="ARBA" id="ARBA00022737"/>
    </source>
</evidence>
<dbReference type="SMART" id="SM00386">
    <property type="entry name" value="HAT"/>
    <property type="match status" value="6"/>
</dbReference>
<dbReference type="GO" id="GO:0032040">
    <property type="term" value="C:small-subunit processome"/>
    <property type="evidence" value="ECO:0007669"/>
    <property type="project" value="TreeGrafter"/>
</dbReference>
<feature type="compositionally biased region" description="Basic and acidic residues" evidence="6">
    <location>
        <begin position="555"/>
        <end position="571"/>
    </location>
</feature>
<evidence type="ECO:0000313" key="9">
    <source>
        <dbReference type="EMBL" id="KAG8230907.1"/>
    </source>
</evidence>
<gene>
    <name evidence="9" type="ORF">J437_LFUL002939</name>
</gene>
<dbReference type="InterPro" id="IPR056907">
    <property type="entry name" value="UTP6_C"/>
</dbReference>
<keyword evidence="5" id="KW-0539">Nucleus</keyword>
<evidence type="ECO:0000256" key="2">
    <source>
        <dbReference type="ARBA" id="ARBA00010734"/>
    </source>
</evidence>
<evidence type="ECO:0000313" key="10">
    <source>
        <dbReference type="Proteomes" id="UP000792457"/>
    </source>
</evidence>
<keyword evidence="3" id="KW-0698">rRNA processing</keyword>
<evidence type="ECO:0000256" key="5">
    <source>
        <dbReference type="ARBA" id="ARBA00023242"/>
    </source>
</evidence>
<protein>
    <submittedName>
        <fullName evidence="9">Uncharacterized protein</fullName>
    </submittedName>
</protein>
<dbReference type="AlphaFoldDB" id="A0A8K0KAS0"/>
<evidence type="ECO:0000256" key="3">
    <source>
        <dbReference type="ARBA" id="ARBA00022552"/>
    </source>
</evidence>
<dbReference type="Gene3D" id="1.25.40.10">
    <property type="entry name" value="Tetratricopeptide repeat domain"/>
    <property type="match status" value="1"/>
</dbReference>
<feature type="compositionally biased region" description="Polar residues" evidence="6">
    <location>
        <begin position="572"/>
        <end position="585"/>
    </location>
</feature>
<feature type="region of interest" description="Disordered" evidence="6">
    <location>
        <begin position="555"/>
        <end position="585"/>
    </location>
</feature>
<dbReference type="OrthoDB" id="28112at2759"/>
<dbReference type="InterPro" id="IPR013949">
    <property type="entry name" value="Utp6"/>
</dbReference>
<dbReference type="InterPro" id="IPR003107">
    <property type="entry name" value="HAT"/>
</dbReference>
<sequence>MAELVEYKMGRTIRELEMLEKSNLFCNSELRTIANTLKEFDDRIQRRTASKDDFLGYIQFELDLLNIIETRRKNRGMPSKISGTEYLIVSQVNNIFSQAGHRFPDDLKLSMSHFKFCDKMGLNGRNVLARILQVHGSKSPEYWKFAAQYEMEKRDSLENARQYILRGLKFHPESSILYEQAFLLELMYASRMTEEKIKTDENLVAKNGPERLSLGLSSPPDVNRPLLLEGATGVIAQLGSISSDEVVDGKLALLMYDLGVSKLKDVRFLINCLSISKEFNLTMNIQEKIVNDLVNNYHNEELTWDTMARRELEGLSYSPVDPEHMPSISASAMPNTLFAVEADCPSVSSPSKQTLVGAKIRKKTKVSVRDRIRRCCVVYDAGVKKLDTERMWALYIECLLELLGNGTGGLERFGNAGEGGNASLATSQPNSCPRYTRKLLLKAFRGAHNACKMTEKYYLMWVDILLGENSPNAALAMLSSRMKLKGNKGKSSLCLKGKKRQERKRVTKLNKKVARILAEATDHLPQSSELWMTRLKHHISCSSTATGSMIQAVSKVEEAPRKGDKRRENKEQSGNVSAVASGDQSSSVTSRTVPILETIFSKACSQLGGSQDAVPIWKVMLHYSQAQSDSARVESLFQDAIKREPAISLVFKPLYIEWLVLSQGINAARKAYDQIYSLPPLCLELHTMMAKLEGMQPKVNVKQARKCYEIACEQFGKFSTDVWLEYVKFELLKGSRENATPLYKRAVDSLDNVQANIFMSEFLKMAMRPALDSNLVSSNDCDDSIPSGSIPASLS</sequence>
<evidence type="ECO:0000259" key="7">
    <source>
        <dbReference type="Pfam" id="PF08640"/>
    </source>
</evidence>
<proteinExistence type="inferred from homology"/>
<comment type="similarity">
    <text evidence="2">Belongs to the UTP6 family.</text>
</comment>
<feature type="domain" description="U3 small nucleolar RNA-associated protein 6 N-terminal" evidence="7">
    <location>
        <begin position="11"/>
        <end position="86"/>
    </location>
</feature>
<dbReference type="Pfam" id="PF24892">
    <property type="entry name" value="UTP6_C"/>
    <property type="match status" value="1"/>
</dbReference>
<dbReference type="GO" id="GO:0030515">
    <property type="term" value="F:snoRNA binding"/>
    <property type="evidence" value="ECO:0007669"/>
    <property type="project" value="InterPro"/>
</dbReference>
<evidence type="ECO:0000256" key="1">
    <source>
        <dbReference type="ARBA" id="ARBA00004604"/>
    </source>
</evidence>
<dbReference type="InterPro" id="IPR055347">
    <property type="entry name" value="UTP6_N"/>
</dbReference>
<evidence type="ECO:0000256" key="6">
    <source>
        <dbReference type="SAM" id="MobiDB-lite"/>
    </source>
</evidence>
<name>A0A8K0KAS0_LADFU</name>
<keyword evidence="10" id="KW-1185">Reference proteome</keyword>
<organism evidence="9 10">
    <name type="scientific">Ladona fulva</name>
    <name type="common">Scarce chaser dragonfly</name>
    <name type="synonym">Libellula fulva</name>
    <dbReference type="NCBI Taxonomy" id="123851"/>
    <lineage>
        <taxon>Eukaryota</taxon>
        <taxon>Metazoa</taxon>
        <taxon>Ecdysozoa</taxon>
        <taxon>Arthropoda</taxon>
        <taxon>Hexapoda</taxon>
        <taxon>Insecta</taxon>
        <taxon>Pterygota</taxon>
        <taxon>Palaeoptera</taxon>
        <taxon>Odonata</taxon>
        <taxon>Epiprocta</taxon>
        <taxon>Anisoptera</taxon>
        <taxon>Libelluloidea</taxon>
        <taxon>Libellulidae</taxon>
        <taxon>Ladona</taxon>
    </lineage>
</organism>
<feature type="domain" description="U3 small nucleolar RNA-associated protein 6 homolog C-terminal" evidence="8">
    <location>
        <begin position="615"/>
        <end position="750"/>
    </location>
</feature>
<comment type="subcellular location">
    <subcellularLocation>
        <location evidence="1">Nucleus</location>
        <location evidence="1">Nucleolus</location>
    </subcellularLocation>
</comment>
<dbReference type="InterPro" id="IPR011990">
    <property type="entry name" value="TPR-like_helical_dom_sf"/>
</dbReference>
<accession>A0A8K0KAS0</accession>
<reference evidence="9" key="2">
    <citation type="submission" date="2017-10" db="EMBL/GenBank/DDBJ databases">
        <title>Ladona fulva Genome sequencing and assembly.</title>
        <authorList>
            <person name="Murali S."/>
            <person name="Richards S."/>
            <person name="Bandaranaike D."/>
            <person name="Bellair M."/>
            <person name="Blankenburg K."/>
            <person name="Chao H."/>
            <person name="Dinh H."/>
            <person name="Doddapaneni H."/>
            <person name="Dugan-Rocha S."/>
            <person name="Elkadiri S."/>
            <person name="Gnanaolivu R."/>
            <person name="Hernandez B."/>
            <person name="Skinner E."/>
            <person name="Javaid M."/>
            <person name="Lee S."/>
            <person name="Li M."/>
            <person name="Ming W."/>
            <person name="Munidasa M."/>
            <person name="Muniz J."/>
            <person name="Nguyen L."/>
            <person name="Hughes D."/>
            <person name="Osuji N."/>
            <person name="Pu L.-L."/>
            <person name="Puazo M."/>
            <person name="Qu C."/>
            <person name="Quiroz J."/>
            <person name="Raj R."/>
            <person name="Weissenberger G."/>
            <person name="Xin Y."/>
            <person name="Zou X."/>
            <person name="Han Y."/>
            <person name="Worley K."/>
            <person name="Muzny D."/>
            <person name="Gibbs R."/>
        </authorList>
    </citation>
    <scope>NUCLEOTIDE SEQUENCE</scope>
    <source>
        <strain evidence="9">Sampled in the wild</strain>
    </source>
</reference>
<dbReference type="Pfam" id="PF08640">
    <property type="entry name" value="U3_assoc_6"/>
    <property type="match status" value="1"/>
</dbReference>
<dbReference type="PANTHER" id="PTHR23271">
    <property type="entry name" value="HEPATOCELLULAR CARCINOMA-ASSOCIATED ANTIGEN 66"/>
    <property type="match status" value="1"/>
</dbReference>
<reference evidence="9" key="1">
    <citation type="submission" date="2013-04" db="EMBL/GenBank/DDBJ databases">
        <authorList>
            <person name="Qu J."/>
            <person name="Murali S.C."/>
            <person name="Bandaranaike D."/>
            <person name="Bellair M."/>
            <person name="Blankenburg K."/>
            <person name="Chao H."/>
            <person name="Dinh H."/>
            <person name="Doddapaneni H."/>
            <person name="Downs B."/>
            <person name="Dugan-Rocha S."/>
            <person name="Elkadiri S."/>
            <person name="Gnanaolivu R.D."/>
            <person name="Hernandez B."/>
            <person name="Javaid M."/>
            <person name="Jayaseelan J.C."/>
            <person name="Lee S."/>
            <person name="Li M."/>
            <person name="Ming W."/>
            <person name="Munidasa M."/>
            <person name="Muniz J."/>
            <person name="Nguyen L."/>
            <person name="Ongeri F."/>
            <person name="Osuji N."/>
            <person name="Pu L.-L."/>
            <person name="Puazo M."/>
            <person name="Qu C."/>
            <person name="Quiroz J."/>
            <person name="Raj R."/>
            <person name="Weissenberger G."/>
            <person name="Xin Y."/>
            <person name="Zou X."/>
            <person name="Han Y."/>
            <person name="Richards S."/>
            <person name="Worley K."/>
            <person name="Muzny D."/>
            <person name="Gibbs R."/>
        </authorList>
    </citation>
    <scope>NUCLEOTIDE SEQUENCE</scope>
    <source>
        <strain evidence="9">Sampled in the wild</strain>
    </source>
</reference>